<sequence>MVYFCPSFLSYLIVSLMILLLSSFFLSVFFLFDSYDSLSNVAGSIPYIRISKDQAEPRNEYFYTCRVATIVQI</sequence>
<keyword evidence="1" id="KW-0472">Membrane</keyword>
<gene>
    <name evidence="2" type="ORF">BDV23DRAFT_162681</name>
</gene>
<protein>
    <submittedName>
        <fullName evidence="2">Uncharacterized protein</fullName>
    </submittedName>
</protein>
<reference evidence="2" key="1">
    <citation type="submission" date="2019-04" db="EMBL/GenBank/DDBJ databases">
        <title>Friends and foes A comparative genomics studyof 23 Aspergillus species from section Flavi.</title>
        <authorList>
            <consortium name="DOE Joint Genome Institute"/>
            <person name="Kjaerbolling I."/>
            <person name="Vesth T."/>
            <person name="Frisvad J.C."/>
            <person name="Nybo J.L."/>
            <person name="Theobald S."/>
            <person name="Kildgaard S."/>
            <person name="Isbrandt T."/>
            <person name="Kuo A."/>
            <person name="Sato A."/>
            <person name="Lyhne E.K."/>
            <person name="Kogle M.E."/>
            <person name="Wiebenga A."/>
            <person name="Kun R.S."/>
            <person name="Lubbers R.J."/>
            <person name="Makela M.R."/>
            <person name="Barry K."/>
            <person name="Chovatia M."/>
            <person name="Clum A."/>
            <person name="Daum C."/>
            <person name="Haridas S."/>
            <person name="He G."/>
            <person name="LaButti K."/>
            <person name="Lipzen A."/>
            <person name="Mondo S."/>
            <person name="Riley R."/>
            <person name="Salamov A."/>
            <person name="Simmons B.A."/>
            <person name="Magnuson J.K."/>
            <person name="Henrissat B."/>
            <person name="Mortensen U.H."/>
            <person name="Larsen T.O."/>
            <person name="Devries R.P."/>
            <person name="Grigoriev I.V."/>
            <person name="Machida M."/>
            <person name="Baker S.E."/>
            <person name="Andersen M.R."/>
        </authorList>
    </citation>
    <scope>NUCLEOTIDE SEQUENCE [LARGE SCALE GENOMIC DNA]</scope>
    <source>
        <strain evidence="2">IBT 14317</strain>
    </source>
</reference>
<name>A0A5N7BY08_PETAA</name>
<organism evidence="2">
    <name type="scientific">Petromyces alliaceus</name>
    <name type="common">Aspergillus alliaceus</name>
    <dbReference type="NCBI Taxonomy" id="209559"/>
    <lineage>
        <taxon>Eukaryota</taxon>
        <taxon>Fungi</taxon>
        <taxon>Dikarya</taxon>
        <taxon>Ascomycota</taxon>
        <taxon>Pezizomycotina</taxon>
        <taxon>Eurotiomycetes</taxon>
        <taxon>Eurotiomycetidae</taxon>
        <taxon>Eurotiales</taxon>
        <taxon>Aspergillaceae</taxon>
        <taxon>Aspergillus</taxon>
        <taxon>Aspergillus subgen. Circumdati</taxon>
    </lineage>
</organism>
<dbReference type="EMBL" id="ML735306">
    <property type="protein sequence ID" value="KAE8386700.1"/>
    <property type="molecule type" value="Genomic_DNA"/>
</dbReference>
<accession>A0A5N7BY08</accession>
<evidence type="ECO:0000256" key="1">
    <source>
        <dbReference type="SAM" id="Phobius"/>
    </source>
</evidence>
<evidence type="ECO:0000313" key="2">
    <source>
        <dbReference type="EMBL" id="KAE8386700.1"/>
    </source>
</evidence>
<dbReference type="AlphaFoldDB" id="A0A5N7BY08"/>
<keyword evidence="1" id="KW-1133">Transmembrane helix</keyword>
<keyword evidence="1" id="KW-0812">Transmembrane</keyword>
<proteinExistence type="predicted"/>
<dbReference type="Proteomes" id="UP000326877">
    <property type="component" value="Unassembled WGS sequence"/>
</dbReference>
<feature type="transmembrane region" description="Helical" evidence="1">
    <location>
        <begin position="12"/>
        <end position="32"/>
    </location>
</feature>